<feature type="compositionally biased region" description="Pro residues" evidence="1">
    <location>
        <begin position="28"/>
        <end position="38"/>
    </location>
</feature>
<protein>
    <recommendedName>
        <fullName evidence="3">DUF4397 domain-containing protein</fullName>
    </recommendedName>
</protein>
<dbReference type="RefSeq" id="WP_126803601.1">
    <property type="nucleotide sequence ID" value="NZ_PIPL01000001.1"/>
</dbReference>
<feature type="signal peptide" evidence="2">
    <location>
        <begin position="1"/>
        <end position="25"/>
    </location>
</feature>
<dbReference type="OrthoDB" id="9783299at2"/>
<sequence>MIRTTQILTLSALSLALAACNSSSSEPTPTPTPTPTPPSGSAELRIHHAASDAPDVNVNANGELLAGLEGVSYQMSSPVLDVEPASYDVTVDGILPGGEVTTVINAEGLELEDQTRYDVFALGLLGVEGTYEFGPHIIANDFSAIGDGNARLQVVHGVPADVTVDVYLTEYDADISAEAAAYTLGYKDDSGQFEVAGGDNYQVTLTAAGDSEAVLFRSPELSLPAGADLVVIATPNTGANSDEAPIALVLADGEGASVVYSTTTGGDIRIVHAISDAPAVDVHANEITAEPAVAALAFPDFTDYLNLGAADYEAFVTASGATDAVLNAGFNLQDGDVFSVLAVGLLDENTPASLFLAAEDNRRVATEARVRIFHASPMAGEVDIYVTATDDITDEDPAFPGVDFDAEEIQSTGNVALAAGTYFVTVTAAGTQDAAIGPLELELSAGGLYTAIARDPMGTEVAPGLILLDDFVTIE</sequence>
<feature type="domain" description="DUF4397" evidence="3">
    <location>
        <begin position="42"/>
        <end position="167"/>
    </location>
</feature>
<accession>A0A432WB23</accession>
<organism evidence="4 5">
    <name type="scientific">Aliidiomarina minuta</name>
    <dbReference type="NCBI Taxonomy" id="880057"/>
    <lineage>
        <taxon>Bacteria</taxon>
        <taxon>Pseudomonadati</taxon>
        <taxon>Pseudomonadota</taxon>
        <taxon>Gammaproteobacteria</taxon>
        <taxon>Alteromonadales</taxon>
        <taxon>Idiomarinaceae</taxon>
        <taxon>Aliidiomarina</taxon>
    </lineage>
</organism>
<dbReference type="InterPro" id="IPR025510">
    <property type="entry name" value="DUF4397"/>
</dbReference>
<feature type="domain" description="DUF4397" evidence="3">
    <location>
        <begin position="267"/>
        <end position="385"/>
    </location>
</feature>
<evidence type="ECO:0000256" key="1">
    <source>
        <dbReference type="SAM" id="MobiDB-lite"/>
    </source>
</evidence>
<feature type="chain" id="PRO_5019289932" description="DUF4397 domain-containing protein" evidence="2">
    <location>
        <begin position="26"/>
        <end position="475"/>
    </location>
</feature>
<dbReference type="PROSITE" id="PS51257">
    <property type="entry name" value="PROKAR_LIPOPROTEIN"/>
    <property type="match status" value="1"/>
</dbReference>
<gene>
    <name evidence="4" type="ORF">CWE09_08875</name>
</gene>
<feature type="region of interest" description="Disordered" evidence="1">
    <location>
        <begin position="21"/>
        <end position="42"/>
    </location>
</feature>
<reference evidence="4 5" key="1">
    <citation type="journal article" date="2011" name="Front. Microbiol.">
        <title>Genomic signatures of strain selection and enhancement in Bacillus atrophaeus var. globigii, a historical biowarfare simulant.</title>
        <authorList>
            <person name="Gibbons H.S."/>
            <person name="Broomall S.M."/>
            <person name="McNew L.A."/>
            <person name="Daligault H."/>
            <person name="Chapman C."/>
            <person name="Bruce D."/>
            <person name="Karavis M."/>
            <person name="Krepps M."/>
            <person name="McGregor P.A."/>
            <person name="Hong C."/>
            <person name="Park K.H."/>
            <person name="Akmal A."/>
            <person name="Feldman A."/>
            <person name="Lin J.S."/>
            <person name="Chang W.E."/>
            <person name="Higgs B.W."/>
            <person name="Demirev P."/>
            <person name="Lindquist J."/>
            <person name="Liem A."/>
            <person name="Fochler E."/>
            <person name="Read T.D."/>
            <person name="Tapia R."/>
            <person name="Johnson S."/>
            <person name="Bishop-Lilly K.A."/>
            <person name="Detter C."/>
            <person name="Han C."/>
            <person name="Sozhamannan S."/>
            <person name="Rosenzweig C.N."/>
            <person name="Skowronski E.W."/>
        </authorList>
    </citation>
    <scope>NUCLEOTIDE SEQUENCE [LARGE SCALE GENOMIC DNA]</scope>
    <source>
        <strain evidence="4 5">MLST1</strain>
    </source>
</reference>
<proteinExistence type="predicted"/>
<evidence type="ECO:0000256" key="2">
    <source>
        <dbReference type="SAM" id="SignalP"/>
    </source>
</evidence>
<dbReference type="AlphaFoldDB" id="A0A432WB23"/>
<dbReference type="Pfam" id="PF14344">
    <property type="entry name" value="DUF4397"/>
    <property type="match status" value="2"/>
</dbReference>
<comment type="caution">
    <text evidence="4">The sequence shown here is derived from an EMBL/GenBank/DDBJ whole genome shotgun (WGS) entry which is preliminary data.</text>
</comment>
<name>A0A432WB23_9GAMM</name>
<evidence type="ECO:0000313" key="5">
    <source>
        <dbReference type="Proteomes" id="UP000288293"/>
    </source>
</evidence>
<evidence type="ECO:0000259" key="3">
    <source>
        <dbReference type="Pfam" id="PF14344"/>
    </source>
</evidence>
<keyword evidence="5" id="KW-1185">Reference proteome</keyword>
<dbReference type="Proteomes" id="UP000288293">
    <property type="component" value="Unassembled WGS sequence"/>
</dbReference>
<dbReference type="EMBL" id="PIPL01000001">
    <property type="protein sequence ID" value="RUO26788.1"/>
    <property type="molecule type" value="Genomic_DNA"/>
</dbReference>
<evidence type="ECO:0000313" key="4">
    <source>
        <dbReference type="EMBL" id="RUO26788.1"/>
    </source>
</evidence>
<keyword evidence="2" id="KW-0732">Signal</keyword>